<dbReference type="InterPro" id="IPR000644">
    <property type="entry name" value="CBS_dom"/>
</dbReference>
<reference evidence="4 5" key="1">
    <citation type="submission" date="2018-03" db="EMBL/GenBank/DDBJ databases">
        <title>Genomic Encyclopedia of Type Strains, Phase III (KMG-III): the genomes of soil and plant-associated and newly described type strains.</title>
        <authorList>
            <person name="Whitman W."/>
        </authorList>
    </citation>
    <scope>NUCLEOTIDE SEQUENCE [LARGE SCALE GENOMIC DNA]</scope>
    <source>
        <strain evidence="4 5">MWH-P2sevCIIIb</strain>
    </source>
</reference>
<evidence type="ECO:0000256" key="1">
    <source>
        <dbReference type="ARBA" id="ARBA00023122"/>
    </source>
</evidence>
<dbReference type="PANTHER" id="PTHR43080">
    <property type="entry name" value="CBS DOMAIN-CONTAINING PROTEIN CBSX3, MITOCHONDRIAL"/>
    <property type="match status" value="1"/>
</dbReference>
<feature type="domain" description="CBS" evidence="3">
    <location>
        <begin position="76"/>
        <end position="131"/>
    </location>
</feature>
<organism evidence="4 5">
    <name type="scientific">Jezberella montanilacus</name>
    <dbReference type="NCBI Taxonomy" id="323426"/>
    <lineage>
        <taxon>Bacteria</taxon>
        <taxon>Pseudomonadati</taxon>
        <taxon>Pseudomonadota</taxon>
        <taxon>Betaproteobacteria</taxon>
        <taxon>Burkholderiales</taxon>
        <taxon>Alcaligenaceae</taxon>
        <taxon>Jezberella</taxon>
    </lineage>
</organism>
<dbReference type="InterPro" id="IPR044725">
    <property type="entry name" value="CBSX3_CBS_dom"/>
</dbReference>
<accession>A0A2T0XKZ0</accession>
<evidence type="ECO:0000313" key="4">
    <source>
        <dbReference type="EMBL" id="PRY99582.1"/>
    </source>
</evidence>
<protein>
    <submittedName>
        <fullName evidence="4">CBS domain protein</fullName>
    </submittedName>
</protein>
<keyword evidence="5" id="KW-1185">Reference proteome</keyword>
<comment type="caution">
    <text evidence="4">The sequence shown here is derived from an EMBL/GenBank/DDBJ whole genome shotgun (WGS) entry which is preliminary data.</text>
</comment>
<dbReference type="SMART" id="SM00116">
    <property type="entry name" value="CBS"/>
    <property type="match status" value="2"/>
</dbReference>
<dbReference type="EMBL" id="PVTV01000011">
    <property type="protein sequence ID" value="PRY99582.1"/>
    <property type="molecule type" value="Genomic_DNA"/>
</dbReference>
<evidence type="ECO:0000313" key="5">
    <source>
        <dbReference type="Proteomes" id="UP000238308"/>
    </source>
</evidence>
<dbReference type="AlphaFoldDB" id="A0A2T0XKZ0"/>
<dbReference type="PROSITE" id="PS51371">
    <property type="entry name" value="CBS"/>
    <property type="match status" value="2"/>
</dbReference>
<dbReference type="PANTHER" id="PTHR43080:SF2">
    <property type="entry name" value="CBS DOMAIN-CONTAINING PROTEIN"/>
    <property type="match status" value="1"/>
</dbReference>
<name>A0A2T0XKZ0_9BURK</name>
<evidence type="ECO:0000259" key="3">
    <source>
        <dbReference type="PROSITE" id="PS51371"/>
    </source>
</evidence>
<dbReference type="Proteomes" id="UP000238308">
    <property type="component" value="Unassembled WGS sequence"/>
</dbReference>
<dbReference type="RefSeq" id="WP_106226860.1">
    <property type="nucleotide sequence ID" value="NZ_PVTV01000011.1"/>
</dbReference>
<sequence length="142" mass="15844">MKTITQFLAERSDPVWSVKPDDTVIDALRVMADKNIGALVVIADDRLVGIFSERDYARKVVLMGKSSSSVLVRDIMTSKTISITPGHTVEQCMQIMSDHKIRHLPILKDDKVVGMISIGDVVKAMIATQKLMIEQLQQYITT</sequence>
<dbReference type="CDD" id="cd04623">
    <property type="entry name" value="CBS_pair_bac_euk"/>
    <property type="match status" value="1"/>
</dbReference>
<dbReference type="OrthoDB" id="9807125at2"/>
<keyword evidence="1 2" id="KW-0129">CBS domain</keyword>
<proteinExistence type="predicted"/>
<dbReference type="InterPro" id="IPR051257">
    <property type="entry name" value="Diverse_CBS-Domain"/>
</dbReference>
<dbReference type="Gene3D" id="3.10.580.10">
    <property type="entry name" value="CBS-domain"/>
    <property type="match status" value="1"/>
</dbReference>
<gene>
    <name evidence="4" type="ORF">BCM14_1034</name>
</gene>
<feature type="domain" description="CBS" evidence="3">
    <location>
        <begin position="9"/>
        <end position="67"/>
    </location>
</feature>
<dbReference type="SUPFAM" id="SSF54631">
    <property type="entry name" value="CBS-domain pair"/>
    <property type="match status" value="1"/>
</dbReference>
<evidence type="ECO:0000256" key="2">
    <source>
        <dbReference type="PROSITE-ProRule" id="PRU00703"/>
    </source>
</evidence>
<dbReference type="InterPro" id="IPR046342">
    <property type="entry name" value="CBS_dom_sf"/>
</dbReference>
<dbReference type="Pfam" id="PF00571">
    <property type="entry name" value="CBS"/>
    <property type="match status" value="2"/>
</dbReference>